<organism evidence="2 3">
    <name type="scientific">Tardibacter chloracetimidivorans</name>
    <dbReference type="NCBI Taxonomy" id="1921510"/>
    <lineage>
        <taxon>Bacteria</taxon>
        <taxon>Pseudomonadati</taxon>
        <taxon>Pseudomonadota</taxon>
        <taxon>Alphaproteobacteria</taxon>
        <taxon>Sphingomonadales</taxon>
        <taxon>Sphingomonadaceae</taxon>
        <taxon>Tardibacter</taxon>
    </lineage>
</organism>
<dbReference type="KEGG" id="sphj:BSL82_06400"/>
<name>A0A1L3ZTM0_9SPHN</name>
<dbReference type="RefSeq" id="WP_072596538.1">
    <property type="nucleotide sequence ID" value="NZ_CP018221.1"/>
</dbReference>
<dbReference type="PROSITE" id="PS51257">
    <property type="entry name" value="PROKAR_LIPOPROTEIN"/>
    <property type="match status" value="1"/>
</dbReference>
<accession>A0A1L3ZTM0</accession>
<feature type="signal peptide" evidence="1">
    <location>
        <begin position="1"/>
        <end position="20"/>
    </location>
</feature>
<keyword evidence="3" id="KW-1185">Reference proteome</keyword>
<dbReference type="AlphaFoldDB" id="A0A1L3ZTM0"/>
<dbReference type="STRING" id="1921510.BSL82_06400"/>
<evidence type="ECO:0008006" key="4">
    <source>
        <dbReference type="Google" id="ProtNLM"/>
    </source>
</evidence>
<dbReference type="Proteomes" id="UP000182063">
    <property type="component" value="Chromosome"/>
</dbReference>
<reference evidence="3" key="1">
    <citation type="submission" date="2016-11" db="EMBL/GenBank/DDBJ databases">
        <title>Complete Genome Sequence of alachlor-degrading Sphingomonas sp. strain JJ-A5.</title>
        <authorList>
            <person name="Lee H."/>
            <person name="Ka J.-O."/>
        </authorList>
    </citation>
    <scope>NUCLEOTIDE SEQUENCE [LARGE SCALE GENOMIC DNA]</scope>
    <source>
        <strain evidence="3">JJ-A5</strain>
    </source>
</reference>
<sequence length="123" mass="12733">MKLPLIVSLAACGLALSACGNGNTGSEEANIAEANQTVDEATPLPPAIADSRPYRCADGSVFFVDFLADGKTVNLRTEREGLPTTLTAEEQGGPYVAEGYSVGGNAEETKIATPDKPEQSCKA</sequence>
<protein>
    <recommendedName>
        <fullName evidence="4">C-type lysozyme inhibitor domain-containing protein</fullName>
    </recommendedName>
</protein>
<evidence type="ECO:0000313" key="2">
    <source>
        <dbReference type="EMBL" id="API58986.1"/>
    </source>
</evidence>
<keyword evidence="1" id="KW-0732">Signal</keyword>
<dbReference type="OrthoDB" id="7472092at2"/>
<evidence type="ECO:0000313" key="3">
    <source>
        <dbReference type="Proteomes" id="UP000182063"/>
    </source>
</evidence>
<dbReference type="EMBL" id="CP018221">
    <property type="protein sequence ID" value="API58986.1"/>
    <property type="molecule type" value="Genomic_DNA"/>
</dbReference>
<proteinExistence type="predicted"/>
<gene>
    <name evidence="2" type="ORF">BSL82_06400</name>
</gene>
<feature type="chain" id="PRO_5012566498" description="C-type lysozyme inhibitor domain-containing protein" evidence="1">
    <location>
        <begin position="21"/>
        <end position="123"/>
    </location>
</feature>
<evidence type="ECO:0000256" key="1">
    <source>
        <dbReference type="SAM" id="SignalP"/>
    </source>
</evidence>